<evidence type="ECO:0000256" key="1">
    <source>
        <dbReference type="SAM" id="MobiDB-lite"/>
    </source>
</evidence>
<feature type="compositionally biased region" description="Low complexity" evidence="1">
    <location>
        <begin position="199"/>
        <end position="217"/>
    </location>
</feature>
<dbReference type="Proteomes" id="UP001313282">
    <property type="component" value="Unassembled WGS sequence"/>
</dbReference>
<name>A0AAN8N151_9PEZI</name>
<feature type="signal peptide" evidence="3">
    <location>
        <begin position="1"/>
        <end position="21"/>
    </location>
</feature>
<keyword evidence="5" id="KW-1185">Reference proteome</keyword>
<comment type="caution">
    <text evidence="4">The sequence shown here is derived from an EMBL/GenBank/DDBJ whole genome shotgun (WGS) entry which is preliminary data.</text>
</comment>
<protein>
    <submittedName>
        <fullName evidence="4">Uncharacterized protein</fullName>
    </submittedName>
</protein>
<feature type="compositionally biased region" description="Low complexity" evidence="1">
    <location>
        <begin position="162"/>
        <end position="188"/>
    </location>
</feature>
<feature type="transmembrane region" description="Helical" evidence="2">
    <location>
        <begin position="227"/>
        <end position="250"/>
    </location>
</feature>
<dbReference type="EMBL" id="JAVHNR010000001">
    <property type="protein sequence ID" value="KAK6356988.1"/>
    <property type="molecule type" value="Genomic_DNA"/>
</dbReference>
<evidence type="ECO:0000313" key="4">
    <source>
        <dbReference type="EMBL" id="KAK6356988.1"/>
    </source>
</evidence>
<feature type="region of interest" description="Disordered" evidence="1">
    <location>
        <begin position="162"/>
        <end position="220"/>
    </location>
</feature>
<keyword evidence="2" id="KW-0812">Transmembrane</keyword>
<reference evidence="4 5" key="1">
    <citation type="submission" date="2019-10" db="EMBL/GenBank/DDBJ databases">
        <authorList>
            <person name="Palmer J.M."/>
        </authorList>
    </citation>
    <scope>NUCLEOTIDE SEQUENCE [LARGE SCALE GENOMIC DNA]</scope>
    <source>
        <strain evidence="4 5">TWF718</strain>
    </source>
</reference>
<gene>
    <name evidence="4" type="ORF">TWF718_001321</name>
</gene>
<feature type="chain" id="PRO_5042892546" evidence="3">
    <location>
        <begin position="22"/>
        <end position="325"/>
    </location>
</feature>
<keyword evidence="2" id="KW-1133">Transmembrane helix</keyword>
<evidence type="ECO:0000256" key="3">
    <source>
        <dbReference type="SAM" id="SignalP"/>
    </source>
</evidence>
<evidence type="ECO:0000313" key="5">
    <source>
        <dbReference type="Proteomes" id="UP001313282"/>
    </source>
</evidence>
<accession>A0AAN8N151</accession>
<proteinExistence type="predicted"/>
<keyword evidence="3" id="KW-0732">Signal</keyword>
<dbReference type="AlphaFoldDB" id="A0AAN8N151"/>
<organism evidence="4 5">
    <name type="scientific">Orbilia javanica</name>
    <dbReference type="NCBI Taxonomy" id="47235"/>
    <lineage>
        <taxon>Eukaryota</taxon>
        <taxon>Fungi</taxon>
        <taxon>Dikarya</taxon>
        <taxon>Ascomycota</taxon>
        <taxon>Pezizomycotina</taxon>
        <taxon>Orbiliomycetes</taxon>
        <taxon>Orbiliales</taxon>
        <taxon>Orbiliaceae</taxon>
        <taxon>Orbilia</taxon>
    </lineage>
</organism>
<sequence length="325" mass="34903">MPPLSTYLLTALSLSLSTTLAEFTQQCFFPDGSETSKDYEPCNKGVNIIDSMCCATGGESGGACASNGLCKSANGTLYRGGCTDNMWRSTACLSFCFEDIVGWDYSSTDALVRVCDDGSVCCGSEDVARLCCQGGQGTRLNIIGLTPISDTVTIKIQPVFSTTSTSTSTSSPSPETTTSTPPSEQTTPSTPPSERTHDSTPPTTSSPNPSSTSITPTGEQTKIPDTFTIAIAISVPAVTISLLIIAFLLWDRRRKQKRNSVAEKGVRLSTPDDKLYKPSAPIEIGSSNTRYEWPTAMQLHPYARAYVPSNYNHRPVHHVNVHEMS</sequence>
<keyword evidence="2" id="KW-0472">Membrane</keyword>
<evidence type="ECO:0000256" key="2">
    <source>
        <dbReference type="SAM" id="Phobius"/>
    </source>
</evidence>